<evidence type="ECO:0000256" key="7">
    <source>
        <dbReference type="SAM" id="Phobius"/>
    </source>
</evidence>
<keyword evidence="9" id="KW-1185">Reference proteome</keyword>
<accession>A0A914USQ6</accession>
<dbReference type="AlphaFoldDB" id="A0A914USQ6"/>
<keyword evidence="4 7" id="KW-1133">Transmembrane helix</keyword>
<dbReference type="InterPro" id="IPR003392">
    <property type="entry name" value="PTHD_SSD"/>
</dbReference>
<comment type="similarity">
    <text evidence="2">Belongs to the patched family.</text>
</comment>
<dbReference type="Pfam" id="PF02460">
    <property type="entry name" value="Patched"/>
    <property type="match status" value="1"/>
</dbReference>
<comment type="subcellular location">
    <subcellularLocation>
        <location evidence="1">Membrane</location>
        <topology evidence="1">Multi-pass membrane protein</topology>
    </subcellularLocation>
</comment>
<feature type="transmembrane region" description="Helical" evidence="7">
    <location>
        <begin position="514"/>
        <end position="536"/>
    </location>
</feature>
<feature type="transmembrane region" description="Helical" evidence="7">
    <location>
        <begin position="394"/>
        <end position="422"/>
    </location>
</feature>
<keyword evidence="6" id="KW-0325">Glycoprotein</keyword>
<feature type="transmembrane region" description="Helical" evidence="7">
    <location>
        <begin position="707"/>
        <end position="727"/>
    </location>
</feature>
<reference evidence="10" key="1">
    <citation type="submission" date="2022-11" db="UniProtKB">
        <authorList>
            <consortium name="WormBaseParasite"/>
        </authorList>
    </citation>
    <scope>IDENTIFICATION</scope>
</reference>
<dbReference type="WBParaSite" id="PSAMB.scaffold122size75306.g2204.t1">
    <property type="protein sequence ID" value="PSAMB.scaffold122size75306.g2204.t1"/>
    <property type="gene ID" value="PSAMB.scaffold122size75306.g2204"/>
</dbReference>
<dbReference type="GO" id="GO:0005886">
    <property type="term" value="C:plasma membrane"/>
    <property type="evidence" value="ECO:0007669"/>
    <property type="project" value="TreeGrafter"/>
</dbReference>
<evidence type="ECO:0000256" key="3">
    <source>
        <dbReference type="ARBA" id="ARBA00022692"/>
    </source>
</evidence>
<evidence type="ECO:0000256" key="1">
    <source>
        <dbReference type="ARBA" id="ARBA00004141"/>
    </source>
</evidence>
<feature type="transmembrane region" description="Helical" evidence="7">
    <location>
        <begin position="797"/>
        <end position="825"/>
    </location>
</feature>
<feature type="transmembrane region" description="Helical" evidence="7">
    <location>
        <begin position="368"/>
        <end position="388"/>
    </location>
</feature>
<evidence type="ECO:0000256" key="6">
    <source>
        <dbReference type="ARBA" id="ARBA00023180"/>
    </source>
</evidence>
<evidence type="ECO:0000313" key="9">
    <source>
        <dbReference type="Proteomes" id="UP000887566"/>
    </source>
</evidence>
<dbReference type="PANTHER" id="PTHR10796:SF181">
    <property type="entry name" value="SSD DOMAIN-CONTAINING PROTEIN"/>
    <property type="match status" value="1"/>
</dbReference>
<evidence type="ECO:0000259" key="8">
    <source>
        <dbReference type="PROSITE" id="PS50156"/>
    </source>
</evidence>
<dbReference type="SUPFAM" id="SSF82866">
    <property type="entry name" value="Multidrug efflux transporter AcrB transmembrane domain"/>
    <property type="match status" value="2"/>
</dbReference>
<feature type="transmembrane region" description="Helical" evidence="7">
    <location>
        <begin position="25"/>
        <end position="44"/>
    </location>
</feature>
<dbReference type="Proteomes" id="UP000887566">
    <property type="component" value="Unplaced"/>
</dbReference>
<feature type="transmembrane region" description="Helical" evidence="7">
    <location>
        <begin position="324"/>
        <end position="348"/>
    </location>
</feature>
<keyword evidence="3 7" id="KW-0812">Transmembrane</keyword>
<feature type="domain" description="SSD" evidence="8">
    <location>
        <begin position="288"/>
        <end position="422"/>
    </location>
</feature>
<dbReference type="GO" id="GO:0018996">
    <property type="term" value="P:molting cycle, collagen and cuticulin-based cuticle"/>
    <property type="evidence" value="ECO:0007669"/>
    <property type="project" value="TreeGrafter"/>
</dbReference>
<evidence type="ECO:0000256" key="5">
    <source>
        <dbReference type="ARBA" id="ARBA00023136"/>
    </source>
</evidence>
<feature type="transmembrane region" description="Helical" evidence="7">
    <location>
        <begin position="760"/>
        <end position="785"/>
    </location>
</feature>
<dbReference type="GO" id="GO:0030659">
    <property type="term" value="C:cytoplasmic vesicle membrane"/>
    <property type="evidence" value="ECO:0007669"/>
    <property type="project" value="TreeGrafter"/>
</dbReference>
<organism evidence="9 10">
    <name type="scientific">Plectus sambesii</name>
    <dbReference type="NCBI Taxonomy" id="2011161"/>
    <lineage>
        <taxon>Eukaryota</taxon>
        <taxon>Metazoa</taxon>
        <taxon>Ecdysozoa</taxon>
        <taxon>Nematoda</taxon>
        <taxon>Chromadorea</taxon>
        <taxon>Plectida</taxon>
        <taxon>Plectina</taxon>
        <taxon>Plectoidea</taxon>
        <taxon>Plectidae</taxon>
        <taxon>Plectus</taxon>
    </lineage>
</organism>
<keyword evidence="5 7" id="KW-0472">Membrane</keyword>
<protein>
    <submittedName>
        <fullName evidence="10">SSD domain-containing protein</fullName>
    </submittedName>
</protein>
<sequence>MIAASLSALLRSALSHHGRFVASYPLPFLILPIALTCGLCFGFTKLGQLSRGQNSFDLYIPHEGLSRTGRDQIKQQFGTTYMAELDPINGVTFCLIVKRHDGGNILSSEFFAEYTWLRKSLEAISVPFNGSRATYAQLCLRDPRASSANCLPDFVEAITQQGIEGYTDIMRMRFPDATVRPPGYVQSLNMRVPLGGVILSSRGFIVSAEAAQMTFHFPFHNHKLAREWEAQMRDLIKLWSSSLIDISWLSVSQFQRDADSMAIFLRDLTPSLLMVILVFCIGAGCVADWVHSKPDVAVGGVLSAIAAIGSGFGLSLLLDVPVVDIVFVAPFLILSVGVDDMFIMLAAWRKTSCTATVQDRLAQTFADAAVSVTITSLTDGLAFAIGAVSVFPAVRYFCCFCVASICFTYLYQITLFAAFMAYSGRREADNRHCLFLTRLPTSSEAVDRSLFYKVFCTGGDGKISTPGRREMMDEGASSIDSTGDCMGISAKDSMLNVLFRRYYAPLLQWRCAQVIALLSYAAYLVIAAIGCGSMNVGMNYTELLPDGTPTSLYLEDYGRLFAAHSTPPLEVLVVDEDMSQTETQHAALQLVQRLEHDAFTGKAQMWLLDYLLFRDRLSDRSRDFYETIPEFLNQLAYRHYQTHLRFDPLNRRVTFRFLVDTHDLTYGHERVFLLFVKSALEQTALSNVTAFHTTFQLGEQQDAVLPAMLQSVGTATVVMLIVSFLLIPKLACSVCLAACIISTNLGVIGAMSLWGVRLDMISMITLLMSVGVSVDFVAHVSYFYVEALQKNMTASQAQYALWSLGLPIMQGALSTICGMLVLLAIDAYMIRAFVKTMMLVVIFGLYHGLVLLPIVMSLFIREDHIPKESTKPAGKMQPADKEMVASVMSKRRTPIYMSTSEERTTTDSVPPSVEPKLSRRSSFWKALNKSEQTDSDGGVPLTPIVVSKSRKVLNWLMQHDPALDQYPAYSTNSLHRIEIDEKF</sequence>
<dbReference type="PROSITE" id="PS50156">
    <property type="entry name" value="SSD"/>
    <property type="match status" value="1"/>
</dbReference>
<feature type="transmembrane region" description="Helical" evidence="7">
    <location>
        <begin position="297"/>
        <end position="318"/>
    </location>
</feature>
<feature type="transmembrane region" description="Helical" evidence="7">
    <location>
        <begin position="734"/>
        <end position="754"/>
    </location>
</feature>
<evidence type="ECO:0000313" key="10">
    <source>
        <dbReference type="WBParaSite" id="PSAMB.scaffold122size75306.g2204.t1"/>
    </source>
</evidence>
<dbReference type="InterPro" id="IPR051697">
    <property type="entry name" value="Patched_domain-protein"/>
</dbReference>
<evidence type="ECO:0000256" key="2">
    <source>
        <dbReference type="ARBA" id="ARBA00005585"/>
    </source>
</evidence>
<feature type="transmembrane region" description="Helical" evidence="7">
    <location>
        <begin position="271"/>
        <end position="290"/>
    </location>
</feature>
<dbReference type="PANTHER" id="PTHR10796">
    <property type="entry name" value="PATCHED-RELATED"/>
    <property type="match status" value="1"/>
</dbReference>
<proteinExistence type="inferred from homology"/>
<dbReference type="GO" id="GO:0006897">
    <property type="term" value="P:endocytosis"/>
    <property type="evidence" value="ECO:0007669"/>
    <property type="project" value="TreeGrafter"/>
</dbReference>
<name>A0A914USQ6_9BILA</name>
<feature type="transmembrane region" description="Helical" evidence="7">
    <location>
        <begin position="837"/>
        <end position="860"/>
    </location>
</feature>
<dbReference type="Gene3D" id="1.20.1640.10">
    <property type="entry name" value="Multidrug efflux transporter AcrB transmembrane domain"/>
    <property type="match status" value="2"/>
</dbReference>
<dbReference type="InterPro" id="IPR000731">
    <property type="entry name" value="SSD"/>
</dbReference>
<evidence type="ECO:0000256" key="4">
    <source>
        <dbReference type="ARBA" id="ARBA00022989"/>
    </source>
</evidence>